<gene>
    <name evidence="9" type="primary">SCN11A</name>
    <name evidence="9" type="ORF">SNAT2548_LOCUS12618</name>
</gene>
<keyword evidence="4 7" id="KW-1133">Transmembrane helix</keyword>
<dbReference type="Proteomes" id="UP000604046">
    <property type="component" value="Unassembled WGS sequence"/>
</dbReference>
<evidence type="ECO:0000256" key="2">
    <source>
        <dbReference type="ARBA" id="ARBA00022692"/>
    </source>
</evidence>
<dbReference type="Gene3D" id="1.10.238.10">
    <property type="entry name" value="EF-hand"/>
    <property type="match status" value="1"/>
</dbReference>
<dbReference type="Gene3D" id="1.20.120.350">
    <property type="entry name" value="Voltage-gated potassium channels. Chain C"/>
    <property type="match status" value="1"/>
</dbReference>
<name>A0A812LZ38_9DINO</name>
<dbReference type="InterPro" id="IPR018247">
    <property type="entry name" value="EF_Hand_1_Ca_BS"/>
</dbReference>
<accession>A0A812LZ38</accession>
<keyword evidence="10" id="KW-1185">Reference proteome</keyword>
<comment type="subcellular location">
    <subcellularLocation>
        <location evidence="1">Membrane</location>
        <topology evidence="1">Multi-pass membrane protein</topology>
    </subcellularLocation>
</comment>
<evidence type="ECO:0000313" key="9">
    <source>
        <dbReference type="EMBL" id="CAE7252518.1"/>
    </source>
</evidence>
<proteinExistence type="predicted"/>
<feature type="transmembrane region" description="Helical" evidence="7">
    <location>
        <begin position="246"/>
        <end position="267"/>
    </location>
</feature>
<keyword evidence="3" id="KW-0106">Calcium</keyword>
<dbReference type="Pfam" id="PF00520">
    <property type="entry name" value="Ion_trans"/>
    <property type="match status" value="1"/>
</dbReference>
<dbReference type="SUPFAM" id="SSF47473">
    <property type="entry name" value="EF-hand"/>
    <property type="match status" value="1"/>
</dbReference>
<dbReference type="InterPro" id="IPR027359">
    <property type="entry name" value="Volt_channel_dom_sf"/>
</dbReference>
<evidence type="ECO:0000259" key="8">
    <source>
        <dbReference type="SMART" id="SM00054"/>
    </source>
</evidence>
<keyword evidence="2 7" id="KW-0812">Transmembrane</keyword>
<organism evidence="9 10">
    <name type="scientific">Symbiodinium natans</name>
    <dbReference type="NCBI Taxonomy" id="878477"/>
    <lineage>
        <taxon>Eukaryota</taxon>
        <taxon>Sar</taxon>
        <taxon>Alveolata</taxon>
        <taxon>Dinophyceae</taxon>
        <taxon>Suessiales</taxon>
        <taxon>Symbiodiniaceae</taxon>
        <taxon>Symbiodinium</taxon>
    </lineage>
</organism>
<dbReference type="PANTHER" id="PTHR10037:SF62">
    <property type="entry name" value="SODIUM CHANNEL PROTEIN 60E"/>
    <property type="match status" value="1"/>
</dbReference>
<dbReference type="AlphaFoldDB" id="A0A812LZ38"/>
<feature type="domain" description="EF-hand" evidence="8">
    <location>
        <begin position="488"/>
        <end position="515"/>
    </location>
</feature>
<dbReference type="SMART" id="SM00054">
    <property type="entry name" value="EFh"/>
    <property type="match status" value="2"/>
</dbReference>
<dbReference type="Gene3D" id="1.10.287.70">
    <property type="match status" value="1"/>
</dbReference>
<dbReference type="SUPFAM" id="SSF81324">
    <property type="entry name" value="Voltage-gated potassium channels"/>
    <property type="match status" value="1"/>
</dbReference>
<evidence type="ECO:0000256" key="1">
    <source>
        <dbReference type="ARBA" id="ARBA00004141"/>
    </source>
</evidence>
<dbReference type="PROSITE" id="PS00018">
    <property type="entry name" value="EF_HAND_1"/>
    <property type="match status" value="1"/>
</dbReference>
<dbReference type="OrthoDB" id="433236at2759"/>
<sequence length="773" mass="87624">MEEDSGCPTMQSQSQEMRVCDGPEEEFHSSRKGFVKDTFDVGLKEMMQGHHDILLTMLDRQQAVLDDLQRWTREVRQPPGLRIGRPGARRDGTVSAQPSLKGSEKSMEQPPPATDVPEEGPAKTPRLATQIQARTAKVKQGAKGVSAGQKLRSFVSEGPLDLLAGIVILINTAVLILEQEIRGDAAGRWLDALLAGSPTPSMERPAVLAILEYAFLVFYVFECLLRIAVLRRDWFYTAAAGFMWGNYLDGLIVLFGVADVVIAVLINGDAEEATFTVLLVRLVRLVKVVKTLRLVRVMQLFVQLRGMVDTFLASLMALFWSMIMLLVCMSIGALVLCEACMPLLQEMSLQTAEWVFGKYGTFFRSMFTMFEITFSGGWPSSVRPLVDDVSIYFAVPCLLYVVFIVFAALRLITALLVRSTMQAMSNDAAMAVLERQQRSSELQSKLRMIFEDGDLDGNQALTLAEWERLLEHREIVQYLSVLEVDVHDAKMLFHMLDDGDGLLTVQEFCEGVPKVKGHAKSLDIVRLMHETDDIRKECKAIRHAIESQLEQQLISVCEFSALPFPVHGMPVDSSFGGWAKKEKPLPPPCETPEYEGMMNAPVFTAPPWEGQAKPTDDDANEMDKEIDQRIMQAQTLRFCKRNVLEVKKDLVRCKLCYKTLPNTWACEEHISKEHEEDFQKEQKIWERFLFTTCKRQPPFGWVCKICSIFFASDGQCWRHVGKEVYIRHEERHMGMWHEKEDRWGHAEDEECCGDGMNVGRGRCRFRVGFPRLP</sequence>
<feature type="transmembrane region" description="Helical" evidence="7">
    <location>
        <begin position="391"/>
        <end position="417"/>
    </location>
</feature>
<dbReference type="GO" id="GO:0005248">
    <property type="term" value="F:voltage-gated sodium channel activity"/>
    <property type="evidence" value="ECO:0007669"/>
    <property type="project" value="TreeGrafter"/>
</dbReference>
<dbReference type="InterPro" id="IPR043203">
    <property type="entry name" value="VGCC_Ca_Na"/>
</dbReference>
<protein>
    <submittedName>
        <fullName evidence="9">SCN11A protein</fullName>
    </submittedName>
</protein>
<reference evidence="9" key="1">
    <citation type="submission" date="2021-02" db="EMBL/GenBank/DDBJ databases">
        <authorList>
            <person name="Dougan E. K."/>
            <person name="Rhodes N."/>
            <person name="Thang M."/>
            <person name="Chan C."/>
        </authorList>
    </citation>
    <scope>NUCLEOTIDE SEQUENCE</scope>
</reference>
<feature type="domain" description="EF-hand" evidence="8">
    <location>
        <begin position="445"/>
        <end position="473"/>
    </location>
</feature>
<dbReference type="InterPro" id="IPR002048">
    <property type="entry name" value="EF_hand_dom"/>
</dbReference>
<dbReference type="GO" id="GO:0086010">
    <property type="term" value="P:membrane depolarization during action potential"/>
    <property type="evidence" value="ECO:0007669"/>
    <property type="project" value="TreeGrafter"/>
</dbReference>
<evidence type="ECO:0000256" key="6">
    <source>
        <dbReference type="SAM" id="MobiDB-lite"/>
    </source>
</evidence>
<evidence type="ECO:0000256" key="7">
    <source>
        <dbReference type="SAM" id="Phobius"/>
    </source>
</evidence>
<dbReference type="GO" id="GO:0005509">
    <property type="term" value="F:calcium ion binding"/>
    <property type="evidence" value="ECO:0007669"/>
    <property type="project" value="InterPro"/>
</dbReference>
<feature type="transmembrane region" description="Helical" evidence="7">
    <location>
        <begin position="310"/>
        <end position="336"/>
    </location>
</feature>
<dbReference type="GO" id="GO:0001518">
    <property type="term" value="C:voltage-gated sodium channel complex"/>
    <property type="evidence" value="ECO:0007669"/>
    <property type="project" value="TreeGrafter"/>
</dbReference>
<evidence type="ECO:0000256" key="4">
    <source>
        <dbReference type="ARBA" id="ARBA00022989"/>
    </source>
</evidence>
<evidence type="ECO:0000313" key="10">
    <source>
        <dbReference type="Proteomes" id="UP000604046"/>
    </source>
</evidence>
<dbReference type="InterPro" id="IPR005821">
    <property type="entry name" value="Ion_trans_dom"/>
</dbReference>
<evidence type="ECO:0000256" key="3">
    <source>
        <dbReference type="ARBA" id="ARBA00022837"/>
    </source>
</evidence>
<dbReference type="PANTHER" id="PTHR10037">
    <property type="entry name" value="VOLTAGE-GATED CATION CHANNEL CALCIUM AND SODIUM"/>
    <property type="match status" value="1"/>
</dbReference>
<keyword evidence="5 7" id="KW-0472">Membrane</keyword>
<dbReference type="EMBL" id="CAJNDS010001224">
    <property type="protein sequence ID" value="CAE7252518.1"/>
    <property type="molecule type" value="Genomic_DNA"/>
</dbReference>
<comment type="caution">
    <text evidence="9">The sequence shown here is derived from an EMBL/GenBank/DDBJ whole genome shotgun (WGS) entry which is preliminary data.</text>
</comment>
<evidence type="ECO:0000256" key="5">
    <source>
        <dbReference type="ARBA" id="ARBA00023136"/>
    </source>
</evidence>
<feature type="region of interest" description="Disordered" evidence="6">
    <location>
        <begin position="77"/>
        <end position="127"/>
    </location>
</feature>
<dbReference type="InterPro" id="IPR011992">
    <property type="entry name" value="EF-hand-dom_pair"/>
</dbReference>
<feature type="transmembrane region" description="Helical" evidence="7">
    <location>
        <begin position="206"/>
        <end position="225"/>
    </location>
</feature>